<dbReference type="PATRIC" id="fig|1162668.3.peg.596"/>
<dbReference type="HOGENOM" id="CLU_2825852_0_0_0"/>
<proteinExistence type="predicted"/>
<gene>
    <name evidence="2" type="ordered locus">LFE_0505</name>
</gene>
<dbReference type="KEGG" id="lfc:LFE_0505"/>
<keyword evidence="3" id="KW-1185">Reference proteome</keyword>
<dbReference type="STRING" id="1162668.LFE_0505"/>
<feature type="region of interest" description="Disordered" evidence="1">
    <location>
        <begin position="1"/>
        <end position="21"/>
    </location>
</feature>
<organism evidence="2 3">
    <name type="scientific">Leptospirillum ferrooxidans (strain C2-3)</name>
    <dbReference type="NCBI Taxonomy" id="1162668"/>
    <lineage>
        <taxon>Bacteria</taxon>
        <taxon>Pseudomonadati</taxon>
        <taxon>Nitrospirota</taxon>
        <taxon>Nitrospiria</taxon>
        <taxon>Nitrospirales</taxon>
        <taxon>Nitrospiraceae</taxon>
        <taxon>Leptospirillum</taxon>
    </lineage>
</organism>
<evidence type="ECO:0000313" key="3">
    <source>
        <dbReference type="Proteomes" id="UP000007382"/>
    </source>
</evidence>
<dbReference type="EMBL" id="AP012342">
    <property type="protein sequence ID" value="BAM06223.1"/>
    <property type="molecule type" value="Genomic_DNA"/>
</dbReference>
<evidence type="ECO:0000313" key="2">
    <source>
        <dbReference type="EMBL" id="BAM06223.1"/>
    </source>
</evidence>
<reference evidence="2 3" key="1">
    <citation type="journal article" date="2012" name="J. Bacteriol.">
        <title>Complete Genome Sequence of Leptospirillum ferrooxidans Strain C2-3, Isolated from a Fresh Volcanic Ash Deposit on the Island of Miyake, Japan.</title>
        <authorList>
            <person name="Fujimura R."/>
            <person name="Sato Y."/>
            <person name="Nishizawa T."/>
            <person name="Oshima K."/>
            <person name="Kim S.-W."/>
            <person name="Hattori M."/>
            <person name="Kamijo T."/>
            <person name="Ohta H."/>
        </authorList>
    </citation>
    <scope>NUCLEOTIDE SEQUENCE [LARGE SCALE GENOMIC DNA]</scope>
    <source>
        <strain evidence="2 3">C2-3</strain>
    </source>
</reference>
<protein>
    <submittedName>
        <fullName evidence="2">Uncharacterized protein</fullName>
    </submittedName>
</protein>
<dbReference type="Proteomes" id="UP000007382">
    <property type="component" value="Chromosome"/>
</dbReference>
<sequence length="66" mass="7746">MFELAATDMPEHAKTTNKPRKIPLINERDPLYTLLFMANSSPYLEKLKKMCLSKSPFPTVQERMRF</sequence>
<dbReference type="AlphaFoldDB" id="I0ILS4"/>
<reference evidence="3" key="2">
    <citation type="submission" date="2012-03" db="EMBL/GenBank/DDBJ databases">
        <title>The complete genome sequence of the pioneer microbe on fresh volcanic deposit, Leptospirillum ferrooxidans strain C2-3.</title>
        <authorList>
            <person name="Fujimura R."/>
            <person name="Sato Y."/>
            <person name="Nishizawa T."/>
            <person name="Nanba K."/>
            <person name="Oshima K."/>
            <person name="Hattori M."/>
            <person name="Kamijo T."/>
            <person name="Ohta H."/>
        </authorList>
    </citation>
    <scope>NUCLEOTIDE SEQUENCE [LARGE SCALE GENOMIC DNA]</scope>
    <source>
        <strain evidence="3">C2-3</strain>
    </source>
</reference>
<name>I0ILS4_LEPFC</name>
<accession>I0ILS4</accession>
<evidence type="ECO:0000256" key="1">
    <source>
        <dbReference type="SAM" id="MobiDB-lite"/>
    </source>
</evidence>